<sequence>MATNTHTLTTLAGTLLQIRSTIVIGTDQYLKDDKFGKSERLHTDGGRVAGRDRTLAPSVDAPSGVADLACTAI</sequence>
<gene>
    <name evidence="1" type="ORF">AB664_23655</name>
</gene>
<comment type="caution">
    <text evidence="1">The sequence shown here is derived from an EMBL/GenBank/DDBJ whole genome shotgun (WGS) entry which is preliminary data.</text>
</comment>
<accession>A0A656Z6D8</accession>
<protein>
    <submittedName>
        <fullName evidence="1">Uncharacterized protein</fullName>
    </submittedName>
</protein>
<name>A0A656Z6D8_BRUAN</name>
<organism evidence="1">
    <name type="scientific">Brucella anthropi</name>
    <name type="common">Ochrobactrum anthropi</name>
    <dbReference type="NCBI Taxonomy" id="529"/>
    <lineage>
        <taxon>Bacteria</taxon>
        <taxon>Pseudomonadati</taxon>
        <taxon>Pseudomonadota</taxon>
        <taxon>Alphaproteobacteria</taxon>
        <taxon>Hyphomicrobiales</taxon>
        <taxon>Brucellaceae</taxon>
        <taxon>Brucella/Ochrobactrum group</taxon>
        <taxon>Brucella</taxon>
    </lineage>
</organism>
<dbReference type="EMBL" id="LUAY01000492">
    <property type="protein sequence ID" value="KYB46229.1"/>
    <property type="molecule type" value="Genomic_DNA"/>
</dbReference>
<dbReference type="AlphaFoldDB" id="A0A656Z6D8"/>
<reference evidence="1" key="1">
    <citation type="submission" date="2016-02" db="EMBL/GenBank/DDBJ databases">
        <title>Genomic sequences of Ochrobactrum anthropi.</title>
        <authorList>
            <person name="Chudasama K.S."/>
            <person name="Thaker V.S."/>
        </authorList>
    </citation>
    <scope>NUCLEOTIDE SEQUENCE [LARGE SCALE GENOMIC DNA]</scope>
    <source>
        <strain evidence="1">SUBG007</strain>
    </source>
</reference>
<proteinExistence type="predicted"/>
<evidence type="ECO:0000313" key="1">
    <source>
        <dbReference type="EMBL" id="KYB46229.1"/>
    </source>
</evidence>